<reference evidence="1 2" key="1">
    <citation type="submission" date="2019-01" db="EMBL/GenBank/DDBJ databases">
        <title>Vibrio BEI176 sp. nov, a marine bacterium isolated from China: eastern marignal seas.</title>
        <authorList>
            <person name="Li B."/>
        </authorList>
    </citation>
    <scope>NUCLEOTIDE SEQUENCE [LARGE SCALE GENOMIC DNA]</scope>
    <source>
        <strain evidence="1 2">BEI176</strain>
    </source>
</reference>
<name>A0A4Y8WGS2_9VIBR</name>
<dbReference type="Proteomes" id="UP000297753">
    <property type="component" value="Unassembled WGS sequence"/>
</dbReference>
<sequence>MNKWLLLSVVSTGVYADDPFASFDDVAVESSASSVGLTGYALSTMQYRLRSSEWGSVRQRLWLEPYYRPEHKGLTIESAFSIDWDPAVGVREHAKEWDVQVRELYASILQSQRTITVGKQMMIWGSGSALSQGAYFNPTDSSDPLASGLAINYLATPALRWREYVGDDVFDVIVTAEPSVNTLAQQGSMWDRSPPIVRAAFDRESLDEPVELGLGYQINRTGFDLFVGGAYIYQDDPAIVQQSHEVRLERDKTVSGFVHCNVNYWGGVAQLQARYDDKVRVVKTDQISASVEQWSLLVGWSGYLQEISAEIDALLSRQTQGDVIPQISQNYHYEWAQGVWAADVGGVYNFDDHSSLLEIKLSYKPSDRLEYSLGYNGFYGDTQSNYGAFKANTMAVARLNVYF</sequence>
<organism evidence="1 2">
    <name type="scientific">Vibrio ouci</name>
    <dbReference type="NCBI Taxonomy" id="2499078"/>
    <lineage>
        <taxon>Bacteria</taxon>
        <taxon>Pseudomonadati</taxon>
        <taxon>Pseudomonadota</taxon>
        <taxon>Gammaproteobacteria</taxon>
        <taxon>Vibrionales</taxon>
        <taxon>Vibrionaceae</taxon>
        <taxon>Vibrio</taxon>
    </lineage>
</organism>
<gene>
    <name evidence="1" type="ORF">ELS82_08695</name>
</gene>
<evidence type="ECO:0008006" key="3">
    <source>
        <dbReference type="Google" id="ProtNLM"/>
    </source>
</evidence>
<accession>A0A4Y8WGS2</accession>
<evidence type="ECO:0000313" key="1">
    <source>
        <dbReference type="EMBL" id="TFH92019.1"/>
    </source>
</evidence>
<evidence type="ECO:0000313" key="2">
    <source>
        <dbReference type="Proteomes" id="UP000297753"/>
    </source>
</evidence>
<dbReference type="OrthoDB" id="9769143at2"/>
<comment type="caution">
    <text evidence="1">The sequence shown here is derived from an EMBL/GenBank/DDBJ whole genome shotgun (WGS) entry which is preliminary data.</text>
</comment>
<protein>
    <recommendedName>
        <fullName evidence="3">Porin</fullName>
    </recommendedName>
</protein>
<proteinExistence type="predicted"/>
<keyword evidence="2" id="KW-1185">Reference proteome</keyword>
<dbReference type="AlphaFoldDB" id="A0A4Y8WGS2"/>
<dbReference type="EMBL" id="SATR01000010">
    <property type="protein sequence ID" value="TFH92019.1"/>
    <property type="molecule type" value="Genomic_DNA"/>
</dbReference>
<dbReference type="RefSeq" id="WP_134835145.1">
    <property type="nucleotide sequence ID" value="NZ_SATR01000010.1"/>
</dbReference>